<organism evidence="2 3">
    <name type="scientific">Streptomyces boetiae</name>
    <dbReference type="NCBI Taxonomy" id="3075541"/>
    <lineage>
        <taxon>Bacteria</taxon>
        <taxon>Bacillati</taxon>
        <taxon>Actinomycetota</taxon>
        <taxon>Actinomycetes</taxon>
        <taxon>Kitasatosporales</taxon>
        <taxon>Streptomycetaceae</taxon>
        <taxon>Streptomyces</taxon>
    </lineage>
</organism>
<evidence type="ECO:0000259" key="1">
    <source>
        <dbReference type="Pfam" id="PF04149"/>
    </source>
</evidence>
<feature type="domain" description="DUF397" evidence="1">
    <location>
        <begin position="11"/>
        <end position="59"/>
    </location>
</feature>
<sequence>MREGEGSGWLWRRSSACLPEECVEVAITRQGVLARDTKRPDPVIRFHPEAWQEFQAAVRGRLLRGAER</sequence>
<protein>
    <submittedName>
        <fullName evidence="2">DUF397 domain-containing protein</fullName>
    </submittedName>
</protein>
<gene>
    <name evidence="2" type="ORF">RM780_19920</name>
</gene>
<evidence type="ECO:0000313" key="2">
    <source>
        <dbReference type="EMBL" id="MDT0309213.1"/>
    </source>
</evidence>
<keyword evidence="3" id="KW-1185">Reference proteome</keyword>
<evidence type="ECO:0000313" key="3">
    <source>
        <dbReference type="Proteomes" id="UP001183388"/>
    </source>
</evidence>
<dbReference type="Pfam" id="PF04149">
    <property type="entry name" value="DUF397"/>
    <property type="match status" value="1"/>
</dbReference>
<dbReference type="RefSeq" id="WP_311632165.1">
    <property type="nucleotide sequence ID" value="NZ_JAVREN010000032.1"/>
</dbReference>
<name>A0ABU2LCA7_9ACTN</name>
<proteinExistence type="predicted"/>
<dbReference type="Proteomes" id="UP001183388">
    <property type="component" value="Unassembled WGS sequence"/>
</dbReference>
<dbReference type="EMBL" id="JAVREN010000032">
    <property type="protein sequence ID" value="MDT0309213.1"/>
    <property type="molecule type" value="Genomic_DNA"/>
</dbReference>
<dbReference type="InterPro" id="IPR007278">
    <property type="entry name" value="DUF397"/>
</dbReference>
<comment type="caution">
    <text evidence="2">The sequence shown here is derived from an EMBL/GenBank/DDBJ whole genome shotgun (WGS) entry which is preliminary data.</text>
</comment>
<reference evidence="3" key="1">
    <citation type="submission" date="2023-07" db="EMBL/GenBank/DDBJ databases">
        <title>30 novel species of actinomycetes from the DSMZ collection.</title>
        <authorList>
            <person name="Nouioui I."/>
        </authorList>
    </citation>
    <scope>NUCLEOTIDE SEQUENCE [LARGE SCALE GENOMIC DNA]</scope>
    <source>
        <strain evidence="3">DSM 44917</strain>
    </source>
</reference>
<accession>A0ABU2LCA7</accession>